<evidence type="ECO:0000313" key="9">
    <source>
        <dbReference type="EMBL" id="KAK1362516.1"/>
    </source>
</evidence>
<comment type="caution">
    <text evidence="9">The sequence shown here is derived from an EMBL/GenBank/DDBJ whole genome shotgun (WGS) entry which is preliminary data.</text>
</comment>
<keyword evidence="2" id="KW-0238">DNA-binding</keyword>
<evidence type="ECO:0000256" key="3">
    <source>
        <dbReference type="ARBA" id="ARBA00023155"/>
    </source>
</evidence>
<keyword evidence="1" id="KW-0805">Transcription regulation</keyword>
<evidence type="ECO:0000256" key="1">
    <source>
        <dbReference type="ARBA" id="ARBA00023015"/>
    </source>
</evidence>
<evidence type="ECO:0000313" key="10">
    <source>
        <dbReference type="Proteomes" id="UP001237642"/>
    </source>
</evidence>
<evidence type="ECO:0000256" key="5">
    <source>
        <dbReference type="ARBA" id="ARBA00023242"/>
    </source>
</evidence>
<proteinExistence type="predicted"/>
<feature type="domain" description="HD-Zip IV C-terminal" evidence="8">
    <location>
        <begin position="120"/>
        <end position="187"/>
    </location>
</feature>
<dbReference type="Proteomes" id="UP001237642">
    <property type="component" value="Unassembled WGS sequence"/>
</dbReference>
<dbReference type="GO" id="GO:0006260">
    <property type="term" value="P:DNA replication"/>
    <property type="evidence" value="ECO:0007669"/>
    <property type="project" value="InterPro"/>
</dbReference>
<accession>A0AAD8H9M9</accession>
<gene>
    <name evidence="9" type="ORF">POM88_046990</name>
</gene>
<dbReference type="Pfam" id="PF00476">
    <property type="entry name" value="DNA_pol_A"/>
    <property type="match status" value="1"/>
</dbReference>
<organism evidence="9 10">
    <name type="scientific">Heracleum sosnowskyi</name>
    <dbReference type="NCBI Taxonomy" id="360622"/>
    <lineage>
        <taxon>Eukaryota</taxon>
        <taxon>Viridiplantae</taxon>
        <taxon>Streptophyta</taxon>
        <taxon>Embryophyta</taxon>
        <taxon>Tracheophyta</taxon>
        <taxon>Spermatophyta</taxon>
        <taxon>Magnoliopsida</taxon>
        <taxon>eudicotyledons</taxon>
        <taxon>Gunneridae</taxon>
        <taxon>Pentapetalae</taxon>
        <taxon>asterids</taxon>
        <taxon>campanulids</taxon>
        <taxon>Apiales</taxon>
        <taxon>Apiaceae</taxon>
        <taxon>Apioideae</taxon>
        <taxon>apioid superclade</taxon>
        <taxon>Tordylieae</taxon>
        <taxon>Tordyliinae</taxon>
        <taxon>Heracleum</taxon>
    </lineage>
</organism>
<dbReference type="SUPFAM" id="SSF56672">
    <property type="entry name" value="DNA/RNA polymerases"/>
    <property type="match status" value="1"/>
</dbReference>
<dbReference type="PANTHER" id="PTHR45654">
    <property type="entry name" value="HOMEOBOX-LEUCINE ZIPPER PROTEIN MERISTEM L1"/>
    <property type="match status" value="1"/>
</dbReference>
<dbReference type="AlphaFoldDB" id="A0AAD8H9M9"/>
<feature type="domain" description="START" evidence="7">
    <location>
        <begin position="60"/>
        <end position="100"/>
    </location>
</feature>
<dbReference type="InterPro" id="IPR001098">
    <property type="entry name" value="DNA-dir_DNA_pol_A_palm_dom"/>
</dbReference>
<dbReference type="GO" id="GO:0003887">
    <property type="term" value="F:DNA-directed DNA polymerase activity"/>
    <property type="evidence" value="ECO:0007669"/>
    <property type="project" value="InterPro"/>
</dbReference>
<dbReference type="Pfam" id="PF25797">
    <property type="entry name" value="PDF2_C"/>
    <property type="match status" value="1"/>
</dbReference>
<evidence type="ECO:0000256" key="2">
    <source>
        <dbReference type="ARBA" id="ARBA00023125"/>
    </source>
</evidence>
<dbReference type="InterPro" id="IPR057993">
    <property type="entry name" value="HD-Zip_IV_C"/>
</dbReference>
<reference evidence="9" key="1">
    <citation type="submission" date="2023-02" db="EMBL/GenBank/DDBJ databases">
        <title>Genome of toxic invasive species Heracleum sosnowskyi carries increased number of genes despite the absence of recent whole-genome duplications.</title>
        <authorList>
            <person name="Schelkunov M."/>
            <person name="Shtratnikova V."/>
            <person name="Makarenko M."/>
            <person name="Klepikova A."/>
            <person name="Omelchenko D."/>
            <person name="Novikova G."/>
            <person name="Obukhova E."/>
            <person name="Bogdanov V."/>
            <person name="Penin A."/>
            <person name="Logacheva M."/>
        </authorList>
    </citation>
    <scope>NUCLEOTIDE SEQUENCE</scope>
    <source>
        <strain evidence="9">Hsosn_3</strain>
        <tissue evidence="9">Leaf</tissue>
    </source>
</reference>
<evidence type="ECO:0000259" key="6">
    <source>
        <dbReference type="Pfam" id="PF00476"/>
    </source>
</evidence>
<evidence type="ECO:0000256" key="4">
    <source>
        <dbReference type="ARBA" id="ARBA00023163"/>
    </source>
</evidence>
<dbReference type="InterPro" id="IPR002913">
    <property type="entry name" value="START_lipid-bd_dom"/>
</dbReference>
<keyword evidence="5" id="KW-0539">Nucleus</keyword>
<dbReference type="Gene3D" id="1.10.150.20">
    <property type="entry name" value="5' to 3' exonuclease, C-terminal subdomain"/>
    <property type="match status" value="1"/>
</dbReference>
<name>A0AAD8H9M9_9APIA</name>
<evidence type="ECO:0008006" key="11">
    <source>
        <dbReference type="Google" id="ProtNLM"/>
    </source>
</evidence>
<keyword evidence="10" id="KW-1185">Reference proteome</keyword>
<keyword evidence="4" id="KW-0804">Transcription</keyword>
<reference evidence="9" key="2">
    <citation type="submission" date="2023-05" db="EMBL/GenBank/DDBJ databases">
        <authorList>
            <person name="Schelkunov M.I."/>
        </authorList>
    </citation>
    <scope>NUCLEOTIDE SEQUENCE</scope>
    <source>
        <strain evidence="9">Hsosn_3</strain>
        <tissue evidence="9">Leaf</tissue>
    </source>
</reference>
<dbReference type="GO" id="GO:0003677">
    <property type="term" value="F:DNA binding"/>
    <property type="evidence" value="ECO:0007669"/>
    <property type="project" value="UniProtKB-KW"/>
</dbReference>
<dbReference type="Gene3D" id="3.30.70.370">
    <property type="match status" value="1"/>
</dbReference>
<dbReference type="EMBL" id="JAUIZM010000010">
    <property type="protein sequence ID" value="KAK1362516.1"/>
    <property type="molecule type" value="Genomic_DNA"/>
</dbReference>
<dbReference type="GO" id="GO:0008289">
    <property type="term" value="F:lipid binding"/>
    <property type="evidence" value="ECO:0007669"/>
    <property type="project" value="InterPro"/>
</dbReference>
<sequence length="279" mass="30809">MSCRSSVLEKGKIQMTGSPRDFFVPAQENWLLLAADYSQIELRLMARFSKDPSLVELLTIIWVEHTEYDESSIHHLYRPLLRSGMGFGAQKWVATLQRHCDFLATIMPSAGPTKDLSVITPTGKTSMEKLAQRMTRNFCAGVCATTHNWEVVQVGNVGKGERLMTRKSVHSLGEPSGIVLCATLSIMAAAKDVQSKKEIYAPFNILPVDSAGSSQAIMQLEEVKAAVGVLLNTGGLNFPSSFEKQSKSRNLDILDWLRAMFGFQEPAGTFDFAACQHPH</sequence>
<dbReference type="PANTHER" id="PTHR45654:SF69">
    <property type="entry name" value="HOMEOBOX-LEUCINE ZIPPER PROTEIN ANTHOCYANINLESS 2-LIKE"/>
    <property type="match status" value="1"/>
</dbReference>
<dbReference type="InterPro" id="IPR042160">
    <property type="entry name" value="HD-Zip_IV"/>
</dbReference>
<dbReference type="InterPro" id="IPR043502">
    <property type="entry name" value="DNA/RNA_pol_sf"/>
</dbReference>
<protein>
    <recommendedName>
        <fullName evidence="11">DNA-directed DNA polymerase family A palm domain-containing protein</fullName>
    </recommendedName>
</protein>
<feature type="domain" description="DNA-directed DNA polymerase family A palm" evidence="6">
    <location>
        <begin position="19"/>
        <end position="58"/>
    </location>
</feature>
<evidence type="ECO:0000259" key="8">
    <source>
        <dbReference type="Pfam" id="PF25797"/>
    </source>
</evidence>
<evidence type="ECO:0000259" key="7">
    <source>
        <dbReference type="Pfam" id="PF01852"/>
    </source>
</evidence>
<dbReference type="Pfam" id="PF01852">
    <property type="entry name" value="START"/>
    <property type="match status" value="1"/>
</dbReference>
<keyword evidence="3" id="KW-0371">Homeobox</keyword>